<proteinExistence type="predicted"/>
<keyword evidence="6" id="KW-1185">Reference proteome</keyword>
<protein>
    <submittedName>
        <fullName evidence="5">DNA-binding protein</fullName>
    </submittedName>
</protein>
<keyword evidence="1" id="KW-0805">Transcription regulation</keyword>
<dbReference type="GO" id="GO:0003700">
    <property type="term" value="F:DNA-binding transcription factor activity"/>
    <property type="evidence" value="ECO:0007669"/>
    <property type="project" value="TreeGrafter"/>
</dbReference>
<evidence type="ECO:0000256" key="2">
    <source>
        <dbReference type="ARBA" id="ARBA00023125"/>
    </source>
</evidence>
<accession>A0A919DXY1</accession>
<evidence type="ECO:0000259" key="4">
    <source>
        <dbReference type="PROSITE" id="PS50932"/>
    </source>
</evidence>
<dbReference type="GO" id="GO:0000976">
    <property type="term" value="F:transcription cis-regulatory region binding"/>
    <property type="evidence" value="ECO:0007669"/>
    <property type="project" value="TreeGrafter"/>
</dbReference>
<sequence>MGHPFPIREIARQAGLSEATVDRVLNGRGGVRESTAREVRRAIADLDRQRTQVRLVGRTFMVDIVMQAPERFTTAVRAALEAELPSLHPAVVRSRFHFRETGPARELVATLDRIARRGSQGVILKAPDVPEVGAAAGRLTAAGIPVVTLVTDLPATARLAYVGSDNRAAGATAAYLMAQWLGDRPGNVLTSLSSGFFRNEEEREMGFRSAMRAARPRRTLVEIAEGQGLDATQYDLVRAALERDPEIRAVYSIGGGNIATLRAFQDLGRECAVFIAHDLDQDNTRLLREHRLSAVLHHDLRQDMREACRLVMRAHGALPPAGPALPSAIQVVTPYNMPPQAGPDGGHGA</sequence>
<evidence type="ECO:0000313" key="5">
    <source>
        <dbReference type="EMBL" id="GHE90004.1"/>
    </source>
</evidence>
<dbReference type="InterPro" id="IPR000843">
    <property type="entry name" value="HTH_LacI"/>
</dbReference>
<evidence type="ECO:0000313" key="6">
    <source>
        <dbReference type="Proteomes" id="UP000641386"/>
    </source>
</evidence>
<feature type="domain" description="HTH lacI-type" evidence="4">
    <location>
        <begin position="7"/>
        <end position="57"/>
    </location>
</feature>
<dbReference type="InterPro" id="IPR010982">
    <property type="entry name" value="Lambda_DNA-bd_dom_sf"/>
</dbReference>
<dbReference type="RefSeq" id="WP_189904175.1">
    <property type="nucleotide sequence ID" value="NZ_BNBC01000027.1"/>
</dbReference>
<dbReference type="PANTHER" id="PTHR30146:SF152">
    <property type="entry name" value="TRANSCRIPTIONAL REGULATORY PROTEIN"/>
    <property type="match status" value="1"/>
</dbReference>
<dbReference type="AlphaFoldDB" id="A0A919DXY1"/>
<name>A0A919DXY1_9ACTN</name>
<dbReference type="SMART" id="SM00354">
    <property type="entry name" value="HTH_LACI"/>
    <property type="match status" value="1"/>
</dbReference>
<dbReference type="PROSITE" id="PS50932">
    <property type="entry name" value="HTH_LACI_2"/>
    <property type="match status" value="1"/>
</dbReference>
<dbReference type="Pfam" id="PF00356">
    <property type="entry name" value="LacI"/>
    <property type="match status" value="1"/>
</dbReference>
<keyword evidence="3" id="KW-0804">Transcription</keyword>
<dbReference type="EMBL" id="BNBC01000027">
    <property type="protein sequence ID" value="GHE90004.1"/>
    <property type="molecule type" value="Genomic_DNA"/>
</dbReference>
<dbReference type="Gene3D" id="1.10.260.40">
    <property type="entry name" value="lambda repressor-like DNA-binding domains"/>
    <property type="match status" value="1"/>
</dbReference>
<gene>
    <name evidence="5" type="ORF">GCM10014715_53190</name>
</gene>
<dbReference type="Gene3D" id="3.40.50.2300">
    <property type="match status" value="2"/>
</dbReference>
<reference evidence="5" key="1">
    <citation type="journal article" date="2014" name="Int. J. Syst. Evol. Microbiol.">
        <title>Complete genome sequence of Corynebacterium casei LMG S-19264T (=DSM 44701T), isolated from a smear-ripened cheese.</title>
        <authorList>
            <consortium name="US DOE Joint Genome Institute (JGI-PGF)"/>
            <person name="Walter F."/>
            <person name="Albersmeier A."/>
            <person name="Kalinowski J."/>
            <person name="Ruckert C."/>
        </authorList>
    </citation>
    <scope>NUCLEOTIDE SEQUENCE</scope>
    <source>
        <strain evidence="5">JCM 3302</strain>
    </source>
</reference>
<dbReference type="SUPFAM" id="SSF53822">
    <property type="entry name" value="Periplasmic binding protein-like I"/>
    <property type="match status" value="1"/>
</dbReference>
<comment type="caution">
    <text evidence="5">The sequence shown here is derived from an EMBL/GenBank/DDBJ whole genome shotgun (WGS) entry which is preliminary data.</text>
</comment>
<dbReference type="Proteomes" id="UP000641386">
    <property type="component" value="Unassembled WGS sequence"/>
</dbReference>
<reference evidence="5" key="2">
    <citation type="submission" date="2020-09" db="EMBL/GenBank/DDBJ databases">
        <authorList>
            <person name="Sun Q."/>
            <person name="Ohkuma M."/>
        </authorList>
    </citation>
    <scope>NUCLEOTIDE SEQUENCE</scope>
    <source>
        <strain evidence="5">JCM 3302</strain>
    </source>
</reference>
<organism evidence="5 6">
    <name type="scientific">Streptomyces spiralis</name>
    <dbReference type="NCBI Taxonomy" id="66376"/>
    <lineage>
        <taxon>Bacteria</taxon>
        <taxon>Bacillati</taxon>
        <taxon>Actinomycetota</taxon>
        <taxon>Actinomycetes</taxon>
        <taxon>Kitasatosporales</taxon>
        <taxon>Streptomycetaceae</taxon>
        <taxon>Streptomyces</taxon>
    </lineage>
</organism>
<dbReference type="InterPro" id="IPR025997">
    <property type="entry name" value="SBP_2_dom"/>
</dbReference>
<keyword evidence="2 5" id="KW-0238">DNA-binding</keyword>
<dbReference type="PANTHER" id="PTHR30146">
    <property type="entry name" value="LACI-RELATED TRANSCRIPTIONAL REPRESSOR"/>
    <property type="match status" value="1"/>
</dbReference>
<dbReference type="CDD" id="cd01392">
    <property type="entry name" value="HTH_LacI"/>
    <property type="match status" value="1"/>
</dbReference>
<dbReference type="Pfam" id="PF13407">
    <property type="entry name" value="Peripla_BP_4"/>
    <property type="match status" value="1"/>
</dbReference>
<dbReference type="SUPFAM" id="SSF47413">
    <property type="entry name" value="lambda repressor-like DNA-binding domains"/>
    <property type="match status" value="1"/>
</dbReference>
<evidence type="ECO:0000256" key="1">
    <source>
        <dbReference type="ARBA" id="ARBA00023015"/>
    </source>
</evidence>
<dbReference type="InterPro" id="IPR028082">
    <property type="entry name" value="Peripla_BP_I"/>
</dbReference>
<evidence type="ECO:0000256" key="3">
    <source>
        <dbReference type="ARBA" id="ARBA00023163"/>
    </source>
</evidence>
<dbReference type="CDD" id="cd06307">
    <property type="entry name" value="PBP1_sugar_binding"/>
    <property type="match status" value="1"/>
</dbReference>